<keyword evidence="3" id="KW-0238">DNA-binding</keyword>
<evidence type="ECO:0000313" key="6">
    <source>
        <dbReference type="EMBL" id="KIQ00979.1"/>
    </source>
</evidence>
<evidence type="ECO:0000259" key="5">
    <source>
        <dbReference type="PROSITE" id="PS50931"/>
    </source>
</evidence>
<dbReference type="Gene3D" id="3.40.190.290">
    <property type="match status" value="1"/>
</dbReference>
<dbReference type="SUPFAM" id="SSF46785">
    <property type="entry name" value="Winged helix' DNA-binding domain"/>
    <property type="match status" value="1"/>
</dbReference>
<dbReference type="GO" id="GO:0006351">
    <property type="term" value="P:DNA-templated transcription"/>
    <property type="evidence" value="ECO:0007669"/>
    <property type="project" value="TreeGrafter"/>
</dbReference>
<dbReference type="InterPro" id="IPR036390">
    <property type="entry name" value="WH_DNA-bd_sf"/>
</dbReference>
<dbReference type="InterPro" id="IPR036388">
    <property type="entry name" value="WH-like_DNA-bd_sf"/>
</dbReference>
<evidence type="ECO:0000313" key="7">
    <source>
        <dbReference type="Proteomes" id="UP000032068"/>
    </source>
</evidence>
<dbReference type="RefSeq" id="WP_042553555.1">
    <property type="nucleotide sequence ID" value="NZ_JXQW01000024.1"/>
</dbReference>
<dbReference type="FunFam" id="1.10.10.10:FF:000001">
    <property type="entry name" value="LysR family transcriptional regulator"/>
    <property type="match status" value="1"/>
</dbReference>
<evidence type="ECO:0000256" key="1">
    <source>
        <dbReference type="ARBA" id="ARBA00009437"/>
    </source>
</evidence>
<dbReference type="FunFam" id="3.40.190.290:FF:000001">
    <property type="entry name" value="Transcriptional regulator, LysR family"/>
    <property type="match status" value="1"/>
</dbReference>
<comment type="caution">
    <text evidence="6">The sequence shown here is derived from an EMBL/GenBank/DDBJ whole genome shotgun (WGS) entry which is preliminary data.</text>
</comment>
<gene>
    <name evidence="6" type="ORF">RU08_09495</name>
</gene>
<name>A0A0D0KN08_9PSED</name>
<dbReference type="CDD" id="cd08422">
    <property type="entry name" value="PBP2_CrgA_like"/>
    <property type="match status" value="1"/>
</dbReference>
<comment type="similarity">
    <text evidence="1">Belongs to the LysR transcriptional regulatory family.</text>
</comment>
<dbReference type="PROSITE" id="PS50931">
    <property type="entry name" value="HTH_LYSR"/>
    <property type="match status" value="1"/>
</dbReference>
<dbReference type="PANTHER" id="PTHR30537">
    <property type="entry name" value="HTH-TYPE TRANSCRIPTIONAL REGULATOR"/>
    <property type="match status" value="1"/>
</dbReference>
<dbReference type="InterPro" id="IPR005119">
    <property type="entry name" value="LysR_subst-bd"/>
</dbReference>
<dbReference type="GO" id="GO:0043565">
    <property type="term" value="F:sequence-specific DNA binding"/>
    <property type="evidence" value="ECO:0007669"/>
    <property type="project" value="TreeGrafter"/>
</dbReference>
<dbReference type="PANTHER" id="PTHR30537:SF5">
    <property type="entry name" value="HTH-TYPE TRANSCRIPTIONAL ACTIVATOR TTDR-RELATED"/>
    <property type="match status" value="1"/>
</dbReference>
<dbReference type="InterPro" id="IPR000847">
    <property type="entry name" value="LysR_HTH_N"/>
</dbReference>
<dbReference type="OrthoDB" id="9815676at2"/>
<keyword evidence="2" id="KW-0805">Transcription regulation</keyword>
<feature type="domain" description="HTH lysR-type" evidence="5">
    <location>
        <begin position="8"/>
        <end position="65"/>
    </location>
</feature>
<proteinExistence type="inferred from homology"/>
<dbReference type="SUPFAM" id="SSF53850">
    <property type="entry name" value="Periplasmic binding protein-like II"/>
    <property type="match status" value="1"/>
</dbReference>
<dbReference type="InterPro" id="IPR058163">
    <property type="entry name" value="LysR-type_TF_proteobact-type"/>
</dbReference>
<dbReference type="GO" id="GO:0003700">
    <property type="term" value="F:DNA-binding transcription factor activity"/>
    <property type="evidence" value="ECO:0007669"/>
    <property type="project" value="InterPro"/>
</dbReference>
<evidence type="ECO:0000256" key="2">
    <source>
        <dbReference type="ARBA" id="ARBA00023015"/>
    </source>
</evidence>
<organism evidence="6 7">
    <name type="scientific">Pseudomonas fulva</name>
    <dbReference type="NCBI Taxonomy" id="47880"/>
    <lineage>
        <taxon>Bacteria</taxon>
        <taxon>Pseudomonadati</taxon>
        <taxon>Pseudomonadota</taxon>
        <taxon>Gammaproteobacteria</taxon>
        <taxon>Pseudomonadales</taxon>
        <taxon>Pseudomonadaceae</taxon>
        <taxon>Pseudomonas</taxon>
    </lineage>
</organism>
<dbReference type="Gene3D" id="1.10.10.10">
    <property type="entry name" value="Winged helix-like DNA-binding domain superfamily/Winged helix DNA-binding domain"/>
    <property type="match status" value="1"/>
</dbReference>
<evidence type="ECO:0000256" key="3">
    <source>
        <dbReference type="ARBA" id="ARBA00023125"/>
    </source>
</evidence>
<sequence>MRTNLTPQLLPYLAIFVRVVEAGSFSAAARQQGSTASAVSRQIAHLEQTLGVRLLERTTRRLRLSEAGSEVFERCKDMLDAAQAALDVGERLMSQPRGRVRLSVPKAFGRFLVMPLINDFLQRYPEVDISLNLSDRSPDLISDQFDLLVSITDQPPPTLAGRPLCNVQQLLCASPTYLQRHGMPQHPSELVRHACLYLDETADDHRWHFSNGPEQCVVAVNGRFASNHSEVRLNAVLEHLGITCLPHFTAAASLTSGALVRVLPQWRYTGSYQGTAWILYHPTRHLPPKLRVLIDHLAEGLGKGPAL</sequence>
<accession>A0A0D0KN08</accession>
<dbReference type="Pfam" id="PF00126">
    <property type="entry name" value="HTH_1"/>
    <property type="match status" value="1"/>
</dbReference>
<dbReference type="Proteomes" id="UP000032068">
    <property type="component" value="Unassembled WGS sequence"/>
</dbReference>
<dbReference type="AlphaFoldDB" id="A0A0D0KN08"/>
<keyword evidence="4" id="KW-0804">Transcription</keyword>
<evidence type="ECO:0000256" key="4">
    <source>
        <dbReference type="ARBA" id="ARBA00023163"/>
    </source>
</evidence>
<protein>
    <submittedName>
        <fullName evidence="6">Transcriptional regulator</fullName>
    </submittedName>
</protein>
<reference evidence="6 7" key="1">
    <citation type="submission" date="2014-12" db="EMBL/GenBank/DDBJ databases">
        <title>16Stimator: statistical estimation of ribosomal gene copy numbers from draft genome assemblies.</title>
        <authorList>
            <person name="Perisin M.A."/>
            <person name="Vetter M."/>
            <person name="Gilbert J.A."/>
            <person name="Bergelson J."/>
        </authorList>
    </citation>
    <scope>NUCLEOTIDE SEQUENCE [LARGE SCALE GENOMIC DNA]</scope>
    <source>
        <strain evidence="6 7">MEJ086</strain>
    </source>
</reference>
<dbReference type="Pfam" id="PF03466">
    <property type="entry name" value="LysR_substrate"/>
    <property type="match status" value="1"/>
</dbReference>
<dbReference type="EMBL" id="JXQW01000024">
    <property type="protein sequence ID" value="KIQ00979.1"/>
    <property type="molecule type" value="Genomic_DNA"/>
</dbReference>